<organism evidence="2 3">
    <name type="scientific">Amanita thiersii Skay4041</name>
    <dbReference type="NCBI Taxonomy" id="703135"/>
    <lineage>
        <taxon>Eukaryota</taxon>
        <taxon>Fungi</taxon>
        <taxon>Dikarya</taxon>
        <taxon>Basidiomycota</taxon>
        <taxon>Agaricomycotina</taxon>
        <taxon>Agaricomycetes</taxon>
        <taxon>Agaricomycetidae</taxon>
        <taxon>Agaricales</taxon>
        <taxon>Pluteineae</taxon>
        <taxon>Amanitaceae</taxon>
        <taxon>Amanita</taxon>
    </lineage>
</organism>
<sequence>MPPVDPLPWTETDKYKQNRKLWLDTASEVFEKLSPYFPNEERKTKEELYCKAANICAVQDKDLLQLQSISSLTNSNKKWELEEMHKILIDKEFQALLQATTHQKLAQKKNNFEDYLTMKDFKYYVQHTRDQISNPAVPSQKKALLKNLIKDAESVKWTPKHKTQRYKANKDKPKLTKTKEQSKKEAELTRTGNTPNTKHLQKLLNEMNMENGMKIMCKIHKISEKDKLNSAKQKLHHPKATPKTPEKTEPEVGKWLAEITKSPGPQSFLPPPNVFKFFVMDDKSTLPSPRQTEEELTSSLNNTISKNVEWLINLGSNHIKTANWSKDPKAIIITMTHNIDKNREDGLPDGKEAFDTLQEVALDLFPDATLANHKPRSKLKFSRVLTQHSDGLPMDNGLLYHYIRKHPNFENIHFSLTPHFEHLHPLKPNQKPRVEYTKMVVCEVFDTKTGLVAKKCLGSVIKFDNNPSPSSANPRHIIAQDAAGPTPQPCIKPHVNSAPKALYAALNVSTVKGHI</sequence>
<gene>
    <name evidence="2" type="ORF">AMATHDRAFT_9746</name>
</gene>
<keyword evidence="3" id="KW-1185">Reference proteome</keyword>
<protein>
    <submittedName>
        <fullName evidence="2">Uncharacterized protein</fullName>
    </submittedName>
</protein>
<feature type="region of interest" description="Disordered" evidence="1">
    <location>
        <begin position="229"/>
        <end position="251"/>
    </location>
</feature>
<evidence type="ECO:0000313" key="2">
    <source>
        <dbReference type="EMBL" id="PFH45214.1"/>
    </source>
</evidence>
<dbReference type="EMBL" id="KZ302491">
    <property type="protein sequence ID" value="PFH45214.1"/>
    <property type="molecule type" value="Genomic_DNA"/>
</dbReference>
<dbReference type="AlphaFoldDB" id="A0A2A9N894"/>
<name>A0A2A9N894_9AGAR</name>
<evidence type="ECO:0000256" key="1">
    <source>
        <dbReference type="SAM" id="MobiDB-lite"/>
    </source>
</evidence>
<evidence type="ECO:0000313" key="3">
    <source>
        <dbReference type="Proteomes" id="UP000242287"/>
    </source>
</evidence>
<feature type="region of interest" description="Disordered" evidence="1">
    <location>
        <begin position="158"/>
        <end position="197"/>
    </location>
</feature>
<proteinExistence type="predicted"/>
<feature type="compositionally biased region" description="Basic residues" evidence="1">
    <location>
        <begin position="158"/>
        <end position="167"/>
    </location>
</feature>
<reference evidence="2 3" key="1">
    <citation type="submission" date="2014-02" db="EMBL/GenBank/DDBJ databases">
        <title>Transposable element dynamics among asymbiotic and ectomycorrhizal Amanita fungi.</title>
        <authorList>
            <consortium name="DOE Joint Genome Institute"/>
            <person name="Hess J."/>
            <person name="Skrede I."/>
            <person name="Wolfe B."/>
            <person name="LaButti K."/>
            <person name="Ohm R.A."/>
            <person name="Grigoriev I.V."/>
            <person name="Pringle A."/>
        </authorList>
    </citation>
    <scope>NUCLEOTIDE SEQUENCE [LARGE SCALE GENOMIC DNA]</scope>
    <source>
        <strain evidence="2 3">SKay4041</strain>
    </source>
</reference>
<dbReference type="Proteomes" id="UP000242287">
    <property type="component" value="Unassembled WGS sequence"/>
</dbReference>
<accession>A0A2A9N894</accession>
<feature type="compositionally biased region" description="Basic and acidic residues" evidence="1">
    <location>
        <begin position="168"/>
        <end position="188"/>
    </location>
</feature>